<feature type="region of interest" description="Disordered" evidence="1">
    <location>
        <begin position="60"/>
        <end position="86"/>
    </location>
</feature>
<dbReference type="InterPro" id="IPR025886">
    <property type="entry name" value="PP2-like"/>
</dbReference>
<proteinExistence type="predicted"/>
<organism evidence="2 3">
    <name type="scientific">Trifolium medium</name>
    <dbReference type="NCBI Taxonomy" id="97028"/>
    <lineage>
        <taxon>Eukaryota</taxon>
        <taxon>Viridiplantae</taxon>
        <taxon>Streptophyta</taxon>
        <taxon>Embryophyta</taxon>
        <taxon>Tracheophyta</taxon>
        <taxon>Spermatophyta</taxon>
        <taxon>Magnoliopsida</taxon>
        <taxon>eudicotyledons</taxon>
        <taxon>Gunneridae</taxon>
        <taxon>Pentapetalae</taxon>
        <taxon>rosids</taxon>
        <taxon>fabids</taxon>
        <taxon>Fabales</taxon>
        <taxon>Fabaceae</taxon>
        <taxon>Papilionoideae</taxon>
        <taxon>50 kb inversion clade</taxon>
        <taxon>NPAAA clade</taxon>
        <taxon>Hologalegina</taxon>
        <taxon>IRL clade</taxon>
        <taxon>Trifolieae</taxon>
        <taxon>Trifolium</taxon>
    </lineage>
</organism>
<dbReference type="AlphaFoldDB" id="A0A392MSG2"/>
<dbReference type="Proteomes" id="UP000265520">
    <property type="component" value="Unassembled WGS sequence"/>
</dbReference>
<evidence type="ECO:0000313" key="2">
    <source>
        <dbReference type="EMBL" id="MCH90263.1"/>
    </source>
</evidence>
<name>A0A392MSG2_9FABA</name>
<gene>
    <name evidence="2" type="ORF">A2U01_0011176</name>
</gene>
<sequence>FLEVAELLGVCWFHIRGMINMRALSPKTHYAAYLVFKITGAFGLNRQNFPVELSIGVEGGHSSSKTVHLDPNVEGKQRPSVRSDGW</sequence>
<feature type="compositionally biased region" description="Basic and acidic residues" evidence="1">
    <location>
        <begin position="67"/>
        <end position="77"/>
    </location>
</feature>
<evidence type="ECO:0000313" key="3">
    <source>
        <dbReference type="Proteomes" id="UP000265520"/>
    </source>
</evidence>
<dbReference type="EMBL" id="LXQA010017955">
    <property type="protein sequence ID" value="MCH90263.1"/>
    <property type="molecule type" value="Genomic_DNA"/>
</dbReference>
<accession>A0A392MSG2</accession>
<comment type="caution">
    <text evidence="2">The sequence shown here is derived from an EMBL/GenBank/DDBJ whole genome shotgun (WGS) entry which is preliminary data.</text>
</comment>
<protein>
    <submittedName>
        <fullName evidence="2">F-box protein PP2-B1</fullName>
    </submittedName>
</protein>
<dbReference type="PANTHER" id="PTHR32278">
    <property type="entry name" value="F-BOX DOMAIN-CONTAINING PROTEIN"/>
    <property type="match status" value="1"/>
</dbReference>
<reference evidence="2 3" key="1">
    <citation type="journal article" date="2018" name="Front. Plant Sci.">
        <title>Red Clover (Trifolium pratense) and Zigzag Clover (T. medium) - A Picture of Genomic Similarities and Differences.</title>
        <authorList>
            <person name="Dluhosova J."/>
            <person name="Istvanek J."/>
            <person name="Nedelnik J."/>
            <person name="Repkova J."/>
        </authorList>
    </citation>
    <scope>NUCLEOTIDE SEQUENCE [LARGE SCALE GENOMIC DNA]</scope>
    <source>
        <strain evidence="3">cv. 10/8</strain>
        <tissue evidence="2">Leaf</tissue>
    </source>
</reference>
<feature type="non-terminal residue" evidence="2">
    <location>
        <position position="1"/>
    </location>
</feature>
<dbReference type="Pfam" id="PF14299">
    <property type="entry name" value="PP2"/>
    <property type="match status" value="1"/>
</dbReference>
<dbReference type="PANTHER" id="PTHR32278:SF131">
    <property type="entry name" value="F-BOX PROTEIN PP2-A13"/>
    <property type="match status" value="1"/>
</dbReference>
<evidence type="ECO:0000256" key="1">
    <source>
        <dbReference type="SAM" id="MobiDB-lite"/>
    </source>
</evidence>
<keyword evidence="3" id="KW-1185">Reference proteome</keyword>